<comment type="caution">
    <text evidence="1">The sequence shown here is derived from an EMBL/GenBank/DDBJ whole genome shotgun (WGS) entry which is preliminary data.</text>
</comment>
<keyword evidence="2" id="KW-1185">Reference proteome</keyword>
<gene>
    <name evidence="1" type="ORF">J1N35_034607</name>
</gene>
<evidence type="ECO:0000313" key="2">
    <source>
        <dbReference type="Proteomes" id="UP000828251"/>
    </source>
</evidence>
<name>A0A9D3ZQP8_9ROSI</name>
<organism evidence="1 2">
    <name type="scientific">Gossypium stocksii</name>
    <dbReference type="NCBI Taxonomy" id="47602"/>
    <lineage>
        <taxon>Eukaryota</taxon>
        <taxon>Viridiplantae</taxon>
        <taxon>Streptophyta</taxon>
        <taxon>Embryophyta</taxon>
        <taxon>Tracheophyta</taxon>
        <taxon>Spermatophyta</taxon>
        <taxon>Magnoliopsida</taxon>
        <taxon>eudicotyledons</taxon>
        <taxon>Gunneridae</taxon>
        <taxon>Pentapetalae</taxon>
        <taxon>rosids</taxon>
        <taxon>malvids</taxon>
        <taxon>Malvales</taxon>
        <taxon>Malvaceae</taxon>
        <taxon>Malvoideae</taxon>
        <taxon>Gossypium</taxon>
    </lineage>
</organism>
<sequence>MNLSDLVGNMGRHLKNDNLNATNVVCDYDGKEEYGEVLEPPTDGEDLLKSHCLVVQQSLVFK</sequence>
<dbReference type="EMBL" id="JAIQCV010000010">
    <property type="protein sequence ID" value="KAH1056542.1"/>
    <property type="molecule type" value="Genomic_DNA"/>
</dbReference>
<reference evidence="1 2" key="1">
    <citation type="journal article" date="2021" name="Plant Biotechnol. J.">
        <title>Multi-omics assisted identification of the key and species-specific regulatory components of drought-tolerant mechanisms in Gossypium stocksii.</title>
        <authorList>
            <person name="Yu D."/>
            <person name="Ke L."/>
            <person name="Zhang D."/>
            <person name="Wu Y."/>
            <person name="Sun Y."/>
            <person name="Mei J."/>
            <person name="Sun J."/>
            <person name="Sun Y."/>
        </authorList>
    </citation>
    <scope>NUCLEOTIDE SEQUENCE [LARGE SCALE GENOMIC DNA]</scope>
    <source>
        <strain evidence="2">cv. E1</strain>
        <tissue evidence="1">Leaf</tissue>
    </source>
</reference>
<dbReference type="Proteomes" id="UP000828251">
    <property type="component" value="Unassembled WGS sequence"/>
</dbReference>
<accession>A0A9D3ZQP8</accession>
<dbReference type="AlphaFoldDB" id="A0A9D3ZQP8"/>
<protein>
    <submittedName>
        <fullName evidence="1">Uncharacterized protein</fullName>
    </submittedName>
</protein>
<evidence type="ECO:0000313" key="1">
    <source>
        <dbReference type="EMBL" id="KAH1056542.1"/>
    </source>
</evidence>
<proteinExistence type="predicted"/>